<protein>
    <submittedName>
        <fullName evidence="1">Uncharacterized protein</fullName>
    </submittedName>
</protein>
<dbReference type="AlphaFoldDB" id="A0A4R8A297"/>
<evidence type="ECO:0000313" key="1">
    <source>
        <dbReference type="EMBL" id="TDW24669.1"/>
    </source>
</evidence>
<dbReference type="RefSeq" id="WP_134168607.1">
    <property type="nucleotide sequence ID" value="NZ_SODD01000008.1"/>
</dbReference>
<accession>A0A4R8A297</accession>
<proteinExistence type="predicted"/>
<comment type="caution">
    <text evidence="1">The sequence shown here is derived from an EMBL/GenBank/DDBJ whole genome shotgun (WGS) entry which is preliminary data.</text>
</comment>
<dbReference type="OrthoDB" id="2881498at2"/>
<sequence>MIKISCPMKQDFIIEIVEGIDKYKYTFEKKEGINLFFAVDAQDMEDAIATAKAAIKATEIGSVLYFSVSVA</sequence>
<dbReference type="EMBL" id="SODD01000008">
    <property type="protein sequence ID" value="TDW24669.1"/>
    <property type="molecule type" value="Genomic_DNA"/>
</dbReference>
<keyword evidence="2" id="KW-1185">Reference proteome</keyword>
<organism evidence="1 2">
    <name type="scientific">Breznakia blatticola</name>
    <dbReference type="NCBI Taxonomy" id="1754012"/>
    <lineage>
        <taxon>Bacteria</taxon>
        <taxon>Bacillati</taxon>
        <taxon>Bacillota</taxon>
        <taxon>Erysipelotrichia</taxon>
        <taxon>Erysipelotrichales</taxon>
        <taxon>Erysipelotrichaceae</taxon>
        <taxon>Breznakia</taxon>
    </lineage>
</organism>
<name>A0A4R8A297_9FIRM</name>
<reference evidence="1 2" key="1">
    <citation type="submission" date="2019-03" db="EMBL/GenBank/DDBJ databases">
        <title>Genomic Encyclopedia of Type Strains, Phase IV (KMG-IV): sequencing the most valuable type-strain genomes for metagenomic binning, comparative biology and taxonomic classification.</title>
        <authorList>
            <person name="Goeker M."/>
        </authorList>
    </citation>
    <scope>NUCLEOTIDE SEQUENCE [LARGE SCALE GENOMIC DNA]</scope>
    <source>
        <strain evidence="1 2">DSM 28867</strain>
    </source>
</reference>
<evidence type="ECO:0000313" key="2">
    <source>
        <dbReference type="Proteomes" id="UP000294743"/>
    </source>
</evidence>
<gene>
    <name evidence="1" type="ORF">EDD63_10822</name>
</gene>
<dbReference type="Proteomes" id="UP000294743">
    <property type="component" value="Unassembled WGS sequence"/>
</dbReference>